<name>A0A1Y6CRJ8_9PROT</name>
<evidence type="ECO:0000256" key="1">
    <source>
        <dbReference type="SAM" id="MobiDB-lite"/>
    </source>
</evidence>
<protein>
    <recommendedName>
        <fullName evidence="5">Tetratricopeptide repeat-containing protein</fullName>
    </recommendedName>
</protein>
<reference evidence="3 4" key="1">
    <citation type="submission" date="2017-04" db="EMBL/GenBank/DDBJ databases">
        <authorList>
            <person name="Afonso C.L."/>
            <person name="Miller P.J."/>
            <person name="Scott M.A."/>
            <person name="Spackman E."/>
            <person name="Goraichik I."/>
            <person name="Dimitrov K.M."/>
            <person name="Suarez D.L."/>
            <person name="Swayne D.E."/>
        </authorList>
    </citation>
    <scope>NUCLEOTIDE SEQUENCE [LARGE SCALE GENOMIC DNA]</scope>
    <source>
        <strain evidence="3 4">USBA 355</strain>
    </source>
</reference>
<feature type="compositionally biased region" description="Low complexity" evidence="1">
    <location>
        <begin position="167"/>
        <end position="178"/>
    </location>
</feature>
<dbReference type="Gene3D" id="1.25.40.10">
    <property type="entry name" value="Tetratricopeptide repeat domain"/>
    <property type="match status" value="1"/>
</dbReference>
<feature type="compositionally biased region" description="Low complexity" evidence="1">
    <location>
        <begin position="139"/>
        <end position="148"/>
    </location>
</feature>
<accession>A0A1Y6CRJ8</accession>
<dbReference type="PANTHER" id="PTHR45725">
    <property type="entry name" value="FORMIN HOMOLOGY 2 FAMILY MEMBER"/>
    <property type="match status" value="1"/>
</dbReference>
<feature type="compositionally biased region" description="Pro residues" evidence="1">
    <location>
        <begin position="334"/>
        <end position="352"/>
    </location>
</feature>
<keyword evidence="2" id="KW-0732">Signal</keyword>
<organism evidence="3 4">
    <name type="scientific">Tistlia consotensis USBA 355</name>
    <dbReference type="NCBI Taxonomy" id="560819"/>
    <lineage>
        <taxon>Bacteria</taxon>
        <taxon>Pseudomonadati</taxon>
        <taxon>Pseudomonadota</taxon>
        <taxon>Alphaproteobacteria</taxon>
        <taxon>Rhodospirillales</taxon>
        <taxon>Rhodovibrionaceae</taxon>
        <taxon>Tistlia</taxon>
    </lineage>
</organism>
<sequence>MTVRAAILRLLLALALLLPVLATRAATGAAAQDAASVTAERAPAYDRVVVGFARPNPTQVDFEGRDLVFRFAEPAALTLGPLAEVLTDLRGKPRIEDDGRRLVLPFAERRALTQFQLGTRLVVDLGRDGKAPPPTRPMPGAAELAGAAPAPPGGKGGAAAPPPAAPPDTAAKAEPAAAAEPKPIGGLAVLLRVGVHDDYDRLVFDWPKTVGFRVEEAGIGTTRIRFSVPGRLDASALADTRVRRLSQLTAVNAVDGLTVELSYAPGVNAHAFSLDRRIVVDLAGKKGPLRLARVKLTEQPDPAAAAAEAARAAKVSGKGPVALFPQGKDAAKPSQPPPPKPDAAAPAAPPSPVAERGPAHPPPPPDIRNKTPAGFQIERTDAFGRQIDTPLPGGTAPWPEPVVLRFDWPLQTRGALLQTGSSVLLVFDRTAPDWATHKLETLAPELKKLDRYDLKQGSAFTFEVSALVSALLHRDGKSWILDLRPRPGLLDQPLPLIADPEHQSLQVATEDAGTPIALRDPVTGSRIFAVPLGEDAGFSPGRRFPQVEILPSVQGLFVGPLSDRVSVGATTRRVTISGLATTGLAEAAAAKDAPPTAESGRRLFDPKAWRQEQRGDYSAVRQDLQTAVATARTGAELTAARLALARFYFGHGFAQETLGLLDLMFTDNPGLKRDPELLLMAGASQTLAGDYADAVKTLGDPALVGEPEARLWQGLLAAAAQDWPVAAERLDDGFPLVADYARAVRVRFGLAAAEARLQSADTAGAAEYLKKVEPDLQTALEHAHFDLVQGMTRLANDEPAKADKLLKKVAEGGFGSASARARLLLIERAMADGSMNRAQAIDEIEKLRFAWRGDAFEFALLMRLADLYEAQGDDRQALRSLRSAASNFPGHPGAEAAAIRMQTLFTELFTGARAKTLAPLTALSIYDEFKELTPPGPKGDAIIAALADRLVDIDLLDRAAELLDEQVAHRLTGLERCRVGARLALVQLLDRQPAKAIAALDASAMTAPPAELHLQRERLRAKALIDLDQGETALQVLKGDDSEEADRLRVEVDRKAGRWSDVATILGSRLPPADKPLDEDGAARVVNAAVANVLSGQKAQLKSLAKSYTGVIAKTSYAETFALLAGDGGERMLASISDQLSQVEQAQGFMTDYKNRLAKDPLSALN</sequence>
<evidence type="ECO:0000313" key="4">
    <source>
        <dbReference type="Proteomes" id="UP000192917"/>
    </source>
</evidence>
<evidence type="ECO:0000313" key="3">
    <source>
        <dbReference type="EMBL" id="SMF68050.1"/>
    </source>
</evidence>
<evidence type="ECO:0008006" key="5">
    <source>
        <dbReference type="Google" id="ProtNLM"/>
    </source>
</evidence>
<keyword evidence="4" id="KW-1185">Reference proteome</keyword>
<evidence type="ECO:0000256" key="2">
    <source>
        <dbReference type="SAM" id="SignalP"/>
    </source>
</evidence>
<feature type="chain" id="PRO_5012644704" description="Tetratricopeptide repeat-containing protein" evidence="2">
    <location>
        <begin position="26"/>
        <end position="1166"/>
    </location>
</feature>
<dbReference type="InterPro" id="IPR011990">
    <property type="entry name" value="TPR-like_helical_dom_sf"/>
</dbReference>
<feature type="region of interest" description="Disordered" evidence="1">
    <location>
        <begin position="125"/>
        <end position="178"/>
    </location>
</feature>
<dbReference type="STRING" id="560819.SAMN05428998_12786"/>
<dbReference type="AlphaFoldDB" id="A0A1Y6CRJ8"/>
<feature type="signal peptide" evidence="2">
    <location>
        <begin position="1"/>
        <end position="25"/>
    </location>
</feature>
<dbReference type="EMBL" id="FWZX01000027">
    <property type="protein sequence ID" value="SMF68050.1"/>
    <property type="molecule type" value="Genomic_DNA"/>
</dbReference>
<dbReference type="InterPro" id="IPR051425">
    <property type="entry name" value="Formin_Homology"/>
</dbReference>
<dbReference type="Proteomes" id="UP000192917">
    <property type="component" value="Unassembled WGS sequence"/>
</dbReference>
<gene>
    <name evidence="3" type="ORF">SAMN05428998_12786</name>
</gene>
<dbReference type="PANTHER" id="PTHR45725:SF1">
    <property type="entry name" value="DISHEVELLED ASSOCIATED ACTIVATOR OF MORPHOGENESIS, ISOFORM D"/>
    <property type="match status" value="1"/>
</dbReference>
<proteinExistence type="predicted"/>
<dbReference type="RefSeq" id="WP_085125429.1">
    <property type="nucleotide sequence ID" value="NZ_FWZX01000027.1"/>
</dbReference>
<feature type="region of interest" description="Disordered" evidence="1">
    <location>
        <begin position="319"/>
        <end position="372"/>
    </location>
</feature>